<accession>A0A330M8T9</accession>
<sequence length="550" mass="62398">MILTLPLDKKVKARVIAQLSDPSYAIPLGHFLYSFYDRYTGLSREDEFKQHLASVYGEDQLKKFEHSLYHFGAEPTKDKTADRVKEESSSSAEQSLTKQESAKQGNTQAQGIKADRQFIASMVTIYDALVDVGMWQDMDAVPAKYIYLTQSAADLHLVDKMQPIIIGIMSQAVAGMDEGEMQSAVFAIIEDDEPQNRGKVNNKAQALTITLIDFVRLNVLKAYRQFVFKKEREQALNAFFKRLYRDHPRSITQVGISSTPTISVRNLPIIKTGAKVSGEGGTGIPNFHFVARQQDRAYYFFGNDALQLDRIMESHGVRTMFDRLAYLITLNCNGQYDWNAHTSYDGLVNLGFGEAQRDYGEKRCIRELQERAKVEVKLRTFRAEIIEDIRSYQGIFVLDVSIKLTKKRKIEQAISKLAKLDGRGMPDHTLIYNPWPDHFAHFTGPFSDEIIMPTGGLNRLVYNELTLWLPINAAQVTDTLDIVSETANSLSESLDYMVLRECQCNFAGCQVCLIGHRDGARLDELVERRGDKLLYTSLTGEEPRLRILRS</sequence>
<feature type="compositionally biased region" description="Basic and acidic residues" evidence="1">
    <location>
        <begin position="76"/>
        <end position="88"/>
    </location>
</feature>
<evidence type="ECO:0000313" key="3">
    <source>
        <dbReference type="Proteomes" id="UP000250123"/>
    </source>
</evidence>
<protein>
    <submittedName>
        <fullName evidence="2">Uncharacterized protein</fullName>
    </submittedName>
</protein>
<name>A0A330M8T9_9GAMM</name>
<evidence type="ECO:0000256" key="1">
    <source>
        <dbReference type="SAM" id="MobiDB-lite"/>
    </source>
</evidence>
<dbReference type="Proteomes" id="UP000250123">
    <property type="component" value="Chromosome SHEWBE"/>
</dbReference>
<dbReference type="EMBL" id="LS483452">
    <property type="protein sequence ID" value="SQH78405.1"/>
    <property type="molecule type" value="Genomic_DNA"/>
</dbReference>
<organism evidence="2 3">
    <name type="scientific">Shewanella benthica</name>
    <dbReference type="NCBI Taxonomy" id="43661"/>
    <lineage>
        <taxon>Bacteria</taxon>
        <taxon>Pseudomonadati</taxon>
        <taxon>Pseudomonadota</taxon>
        <taxon>Gammaproteobacteria</taxon>
        <taxon>Alteromonadales</taxon>
        <taxon>Shewanellaceae</taxon>
        <taxon>Shewanella</taxon>
    </lineage>
</organism>
<gene>
    <name evidence="2" type="ORF">SHEWBE_4445</name>
</gene>
<reference evidence="3" key="1">
    <citation type="submission" date="2018-06" db="EMBL/GenBank/DDBJ databases">
        <authorList>
            <person name="Cea G.-C."/>
            <person name="William W."/>
        </authorList>
    </citation>
    <scope>NUCLEOTIDE SEQUENCE [LARGE SCALE GENOMIC DNA]</scope>
    <source>
        <strain evidence="3">DB21MT-2</strain>
    </source>
</reference>
<proteinExistence type="predicted"/>
<dbReference type="AlphaFoldDB" id="A0A330M8T9"/>
<dbReference type="RefSeq" id="WP_197713520.1">
    <property type="nucleotide sequence ID" value="NZ_LS483452.1"/>
</dbReference>
<feature type="region of interest" description="Disordered" evidence="1">
    <location>
        <begin position="76"/>
        <end position="109"/>
    </location>
</feature>
<dbReference type="KEGG" id="sbk:SHEWBE_4445"/>
<evidence type="ECO:0000313" key="2">
    <source>
        <dbReference type="EMBL" id="SQH78405.1"/>
    </source>
</evidence>
<feature type="compositionally biased region" description="Polar residues" evidence="1">
    <location>
        <begin position="89"/>
        <end position="109"/>
    </location>
</feature>